<evidence type="ECO:0000259" key="12">
    <source>
        <dbReference type="PROSITE" id="PS50158"/>
    </source>
</evidence>
<keyword evidence="5" id="KW-0064">Aspartyl protease</keyword>
<evidence type="ECO:0000256" key="4">
    <source>
        <dbReference type="ARBA" id="ARBA00022722"/>
    </source>
</evidence>
<feature type="domain" description="Integrase catalytic" evidence="13">
    <location>
        <begin position="864"/>
        <end position="967"/>
    </location>
</feature>
<dbReference type="SUPFAM" id="SSF57756">
    <property type="entry name" value="Retrovirus zinc finger-like domains"/>
    <property type="match status" value="1"/>
</dbReference>
<evidence type="ECO:0000313" key="14">
    <source>
        <dbReference type="EMBL" id="GJT25970.1"/>
    </source>
</evidence>
<keyword evidence="9" id="KW-0863">Zinc-finger</keyword>
<proteinExistence type="predicted"/>
<feature type="region of interest" description="Disordered" evidence="11">
    <location>
        <begin position="1278"/>
        <end position="1367"/>
    </location>
</feature>
<feature type="coiled-coil region" evidence="10">
    <location>
        <begin position="1098"/>
        <end position="1132"/>
    </location>
</feature>
<evidence type="ECO:0000256" key="1">
    <source>
        <dbReference type="ARBA" id="ARBA00022670"/>
    </source>
</evidence>
<dbReference type="InterPro" id="IPR036875">
    <property type="entry name" value="Znf_CCHC_sf"/>
</dbReference>
<evidence type="ECO:0000256" key="9">
    <source>
        <dbReference type="PROSITE-ProRule" id="PRU00047"/>
    </source>
</evidence>
<dbReference type="PROSITE" id="PS50158">
    <property type="entry name" value="ZF_CCHC"/>
    <property type="match status" value="1"/>
</dbReference>
<dbReference type="Pfam" id="PF00098">
    <property type="entry name" value="zf-CCHC"/>
    <property type="match status" value="1"/>
</dbReference>
<gene>
    <name evidence="14" type="ORF">Tco_0895907</name>
</gene>
<dbReference type="SMART" id="SM00343">
    <property type="entry name" value="ZnF_C2HC"/>
    <property type="match status" value="2"/>
</dbReference>
<evidence type="ECO:0000256" key="2">
    <source>
        <dbReference type="ARBA" id="ARBA00022679"/>
    </source>
</evidence>
<dbReference type="CDD" id="cd00303">
    <property type="entry name" value="retropepsin_like"/>
    <property type="match status" value="1"/>
</dbReference>
<dbReference type="Pfam" id="PF13976">
    <property type="entry name" value="gag_pre-integrs"/>
    <property type="match status" value="1"/>
</dbReference>
<dbReference type="InterPro" id="IPR050951">
    <property type="entry name" value="Retrovirus_Pol_polyprotein"/>
</dbReference>
<feature type="domain" description="CCHC-type" evidence="12">
    <location>
        <begin position="161"/>
        <end position="176"/>
    </location>
</feature>
<dbReference type="InterPro" id="IPR025724">
    <property type="entry name" value="GAG-pre-integrase_dom"/>
</dbReference>
<accession>A0ABQ5CGB2</accession>
<dbReference type="Pfam" id="PF08284">
    <property type="entry name" value="RVP_2"/>
    <property type="match status" value="1"/>
</dbReference>
<dbReference type="Pfam" id="PF00078">
    <property type="entry name" value="RVT_1"/>
    <property type="match status" value="1"/>
</dbReference>
<dbReference type="InterPro" id="IPR012337">
    <property type="entry name" value="RNaseH-like_sf"/>
</dbReference>
<keyword evidence="1" id="KW-0645">Protease</keyword>
<evidence type="ECO:0000256" key="8">
    <source>
        <dbReference type="ARBA" id="ARBA00023268"/>
    </source>
</evidence>
<dbReference type="Pfam" id="PF17921">
    <property type="entry name" value="Integrase_H2C2"/>
    <property type="match status" value="1"/>
</dbReference>
<dbReference type="EMBL" id="BQNB010014255">
    <property type="protein sequence ID" value="GJT25970.1"/>
    <property type="molecule type" value="Genomic_DNA"/>
</dbReference>
<dbReference type="Gene3D" id="1.10.340.70">
    <property type="match status" value="1"/>
</dbReference>
<dbReference type="InterPro" id="IPR036397">
    <property type="entry name" value="RNaseH_sf"/>
</dbReference>
<dbReference type="Gene3D" id="4.10.60.10">
    <property type="entry name" value="Zinc finger, CCHC-type"/>
    <property type="match status" value="1"/>
</dbReference>
<dbReference type="InterPro" id="IPR041577">
    <property type="entry name" value="RT_RNaseH_2"/>
</dbReference>
<evidence type="ECO:0000256" key="6">
    <source>
        <dbReference type="ARBA" id="ARBA00022759"/>
    </source>
</evidence>
<dbReference type="GO" id="GO:0003964">
    <property type="term" value="F:RNA-directed DNA polymerase activity"/>
    <property type="evidence" value="ECO:0007669"/>
    <property type="project" value="UniProtKB-KW"/>
</dbReference>
<dbReference type="PANTHER" id="PTHR37984">
    <property type="entry name" value="PROTEIN CBG26694"/>
    <property type="match status" value="1"/>
</dbReference>
<dbReference type="Pfam" id="PF17919">
    <property type="entry name" value="RT_RNaseH_2"/>
    <property type="match status" value="1"/>
</dbReference>
<comment type="caution">
    <text evidence="14">The sequence shown here is derived from an EMBL/GenBank/DDBJ whole genome shotgun (WGS) entry which is preliminary data.</text>
</comment>
<dbReference type="PROSITE" id="PS50994">
    <property type="entry name" value="INTEGRASE"/>
    <property type="match status" value="2"/>
</dbReference>
<reference evidence="14" key="2">
    <citation type="submission" date="2022-01" db="EMBL/GenBank/DDBJ databases">
        <authorList>
            <person name="Yamashiro T."/>
            <person name="Shiraishi A."/>
            <person name="Satake H."/>
            <person name="Nakayama K."/>
        </authorList>
    </citation>
    <scope>NUCLEOTIDE SEQUENCE</scope>
</reference>
<dbReference type="InterPro" id="IPR000477">
    <property type="entry name" value="RT_dom"/>
</dbReference>
<feature type="domain" description="Integrase catalytic" evidence="13">
    <location>
        <begin position="1623"/>
        <end position="1717"/>
    </location>
</feature>
<dbReference type="InterPro" id="IPR041588">
    <property type="entry name" value="Integrase_H2C2"/>
</dbReference>
<protein>
    <submittedName>
        <fullName evidence="14">Reverse transcriptase domain-containing protein</fullName>
    </submittedName>
</protein>
<keyword evidence="3" id="KW-0548">Nucleotidyltransferase</keyword>
<evidence type="ECO:0000256" key="3">
    <source>
        <dbReference type="ARBA" id="ARBA00022695"/>
    </source>
</evidence>
<keyword evidence="10" id="KW-0175">Coiled coil</keyword>
<keyword evidence="6" id="KW-0378">Hydrolase</keyword>
<dbReference type="InterPro" id="IPR001584">
    <property type="entry name" value="Integrase_cat-core"/>
</dbReference>
<dbReference type="InterPro" id="IPR043128">
    <property type="entry name" value="Rev_trsase/Diguanyl_cyclase"/>
</dbReference>
<feature type="compositionally biased region" description="Polar residues" evidence="11">
    <location>
        <begin position="1283"/>
        <end position="1325"/>
    </location>
</feature>
<evidence type="ECO:0000313" key="15">
    <source>
        <dbReference type="Proteomes" id="UP001151760"/>
    </source>
</evidence>
<dbReference type="InterPro" id="IPR021109">
    <property type="entry name" value="Peptidase_aspartic_dom_sf"/>
</dbReference>
<keyword evidence="4" id="KW-0540">Nuclease</keyword>
<dbReference type="Gene3D" id="3.30.70.270">
    <property type="match status" value="2"/>
</dbReference>
<dbReference type="Gene3D" id="3.10.10.10">
    <property type="entry name" value="HIV Type 1 Reverse Transcriptase, subunit A, domain 1"/>
    <property type="match status" value="2"/>
</dbReference>
<reference evidence="14" key="1">
    <citation type="journal article" date="2022" name="Int. J. Mol. Sci.">
        <title>Draft Genome of Tanacetum Coccineum: Genomic Comparison of Closely Related Tanacetum-Family Plants.</title>
        <authorList>
            <person name="Yamashiro T."/>
            <person name="Shiraishi A."/>
            <person name="Nakayama K."/>
            <person name="Satake H."/>
        </authorList>
    </citation>
    <scope>NUCLEOTIDE SEQUENCE</scope>
</reference>
<dbReference type="Gene3D" id="3.30.420.10">
    <property type="entry name" value="Ribonuclease H-like superfamily/Ribonuclease H"/>
    <property type="match status" value="2"/>
</dbReference>
<dbReference type="Gene3D" id="2.40.70.10">
    <property type="entry name" value="Acid Proteases"/>
    <property type="match status" value="1"/>
</dbReference>
<dbReference type="InterPro" id="IPR001878">
    <property type="entry name" value="Znf_CCHC"/>
</dbReference>
<keyword evidence="6" id="KW-0255">Endonuclease</keyword>
<keyword evidence="8" id="KW-0511">Multifunctional enzyme</keyword>
<dbReference type="PANTHER" id="PTHR37984:SF5">
    <property type="entry name" value="PROTEIN NYNRIN-LIKE"/>
    <property type="match status" value="1"/>
</dbReference>
<dbReference type="CDD" id="cd01647">
    <property type="entry name" value="RT_LTR"/>
    <property type="match status" value="1"/>
</dbReference>
<dbReference type="SUPFAM" id="SSF56672">
    <property type="entry name" value="DNA/RNA polymerases"/>
    <property type="match status" value="1"/>
</dbReference>
<keyword evidence="2" id="KW-0808">Transferase</keyword>
<dbReference type="InterPro" id="IPR043502">
    <property type="entry name" value="DNA/RNA_pol_sf"/>
</dbReference>
<evidence type="ECO:0000256" key="10">
    <source>
        <dbReference type="SAM" id="Coils"/>
    </source>
</evidence>
<name>A0ABQ5CGB2_9ASTR</name>
<sequence>MSLWIISRGVVLLILLMEYKFQVWYIELTSPSDHSNSRKNTRRIFPEESDKIEKYVGGLPDMIHGSVVASKPKTMQEAVEIATELMDKKICTFAERIGEKKQYGGSKPLCSKCNYHHDGPCAPRYHKCNKVGHLARDYRSTTNANNANNQRGTGSGQKPICYECRAQGHFKRDCPKLKNNNRGNQAGNGNAPAKVYAVGHAGTNPDSNIMTGTFLLNNIYVSVLFNTGADRSFVSTAFSSHIDITPTALDHYYDVKLADGRIIGLNTILKGCTLNLLNCPFNIDLIPVKLGSFDAIIGMDWLAKYQAIIVCAEKIVRISWGNETLIVHDDGNNQVNEACLHIISYTKAQQYMLKGCPVFLSNVTTKETKDKSEKKRLEDVSIVRDFPDVFPEDLPGLPPTRQVEFQIDLIPGATPVAQAPYRLTPSEMKELSKQLKELSDKGFIRPSSSPWGAPILFVKKKYGSFRIVYSKIDLRSGYHQLRVREEDIPKMAFRTRYGHYEFQVMSFVLTNAPAVFMDLMNCMCKPLLDTFVIVFIDDILIYSKNKKEHEEHLKVVLELLKKDKLYAKFSKYEFWIPKVQFLGHVIDSQGIYVDPAKIKSIQDWESPKMPTEIPQFSGLAGYYRRFIEGFSKIAKSITKLTQKRVKFDWGDKQEAAFQLLKQKLCSAPILDLLEGSEDFVVYCDASHKGLELLSDYDCEIRYHPGKANVVADALSRKKRSKPLRVRALVMTIGLDLPKKIMNAQTEARKPENIKNEDVGGMLLENSKDLEKFRTEKLEPRADGTLCFNGRSWLPCYGDLRTMIMHESHKSKYSIHSGSDKMYQDMKKLYWWPNMKANIATYDNITMDFVTKLPKSSQGYDTIWVIVDRLTKSAIFVPMRETDPMEKLARMSLQKALGTNLDMSTAYHLQTNGQSERTIQTLKDMLRAYALDFRKGWVNHLLSVEFSYNNSYHASIKATPFEALYDRKCRSPVCWAEVGQVQLTGPEIVQETTEKIIQIKQRMQIARDRKKSYVDLKHKPMDFQVGDKVLEKVGSVAYKLELPEELSKIRWNSRRGPEFTWEREDQFRKKYPHLFTKTAPSDNSVSNQSALSFDQYFELNELKAQSQEKDTVIKKLKERIKSLSENMNEDKVKKDIEEIETINIELDHRVSNLIAENEHLKQTYKQLYDSIKPARIRSKEQCDEQGLTVTALKDELRKLKGKGQLTLTTLSTLRKNAILREIVEQGKSQNPLNASLDSACKYTKQIQELLIIVGQTCPSINNSSEKLVAVTPKNKDKRVRFTEPVTSSGNTNTKIASSSNLVSNKPMLSSTGVKPSTSASGSQPSGNPKKDKIQRTPSSTQKNKVEAHPRTVKSSLKNKNSVVEPKGTANVQHSKLNANSKLLCVKCNGCMLSDNHDLCVLDFINDVNARNKSKSVKKSSKRKVWKPTGKVFTNIGYTWRPTGRTFTIVGNACPLTRITTTAEVPLRKPTALESDTPKPVVTLVYSRKPKKSKTNVPVSKPKNIKSLSANKKEANKSWGSIVSDVPSSSLDECRLGMLRFQGFTTWKDLDTTYSTLDMMASSPICLLSKASKTKSWLWHRRLSHLNFGAINHLARHGLVRGLPKLKFEKDHLCSACAMGKSKKKPHKPKSEDTNQEKLYLLHMDLCGPMRVAIVNGKKYIPVIVDDYSRFTWVKCLRSKDEAPDSIIKFFKMIQVRLKVPVRRIRTDNGTEFVNQNFA</sequence>
<organism evidence="14 15">
    <name type="scientific">Tanacetum coccineum</name>
    <dbReference type="NCBI Taxonomy" id="301880"/>
    <lineage>
        <taxon>Eukaryota</taxon>
        <taxon>Viridiplantae</taxon>
        <taxon>Streptophyta</taxon>
        <taxon>Embryophyta</taxon>
        <taxon>Tracheophyta</taxon>
        <taxon>Spermatophyta</taxon>
        <taxon>Magnoliopsida</taxon>
        <taxon>eudicotyledons</taxon>
        <taxon>Gunneridae</taxon>
        <taxon>Pentapetalae</taxon>
        <taxon>asterids</taxon>
        <taxon>campanulids</taxon>
        <taxon>Asterales</taxon>
        <taxon>Asteraceae</taxon>
        <taxon>Asteroideae</taxon>
        <taxon>Anthemideae</taxon>
        <taxon>Anthemidinae</taxon>
        <taxon>Tanacetum</taxon>
    </lineage>
</organism>
<evidence type="ECO:0000256" key="5">
    <source>
        <dbReference type="ARBA" id="ARBA00022750"/>
    </source>
</evidence>
<keyword evidence="15" id="KW-1185">Reference proteome</keyword>
<evidence type="ECO:0000259" key="13">
    <source>
        <dbReference type="PROSITE" id="PS50994"/>
    </source>
</evidence>
<keyword evidence="9" id="KW-0479">Metal-binding</keyword>
<keyword evidence="14" id="KW-0695">RNA-directed DNA polymerase</keyword>
<keyword evidence="7" id="KW-0238">DNA-binding</keyword>
<feature type="compositionally biased region" description="Polar residues" evidence="11">
    <location>
        <begin position="1351"/>
        <end position="1360"/>
    </location>
</feature>
<keyword evidence="9" id="KW-0862">Zinc</keyword>
<dbReference type="Proteomes" id="UP001151760">
    <property type="component" value="Unassembled WGS sequence"/>
</dbReference>
<evidence type="ECO:0000256" key="7">
    <source>
        <dbReference type="ARBA" id="ARBA00023125"/>
    </source>
</evidence>
<dbReference type="Pfam" id="PF00665">
    <property type="entry name" value="rve"/>
    <property type="match status" value="1"/>
</dbReference>
<dbReference type="SUPFAM" id="SSF50630">
    <property type="entry name" value="Acid proteases"/>
    <property type="match status" value="1"/>
</dbReference>
<dbReference type="SUPFAM" id="SSF53098">
    <property type="entry name" value="Ribonuclease H-like"/>
    <property type="match status" value="2"/>
</dbReference>
<evidence type="ECO:0000256" key="11">
    <source>
        <dbReference type="SAM" id="MobiDB-lite"/>
    </source>
</evidence>